<accession>A0A4U8UXG8</accession>
<evidence type="ECO:0000313" key="1">
    <source>
        <dbReference type="EMBL" id="TMS36578.1"/>
    </source>
</evidence>
<gene>
    <name evidence="1" type="ORF">L596_003711</name>
</gene>
<reference evidence="1 2" key="1">
    <citation type="journal article" date="2015" name="Genome Biol.">
        <title>Comparative genomics of Steinernema reveals deeply conserved gene regulatory networks.</title>
        <authorList>
            <person name="Dillman A.R."/>
            <person name="Macchietto M."/>
            <person name="Porter C.F."/>
            <person name="Rogers A."/>
            <person name="Williams B."/>
            <person name="Antoshechkin I."/>
            <person name="Lee M.M."/>
            <person name="Goodwin Z."/>
            <person name="Lu X."/>
            <person name="Lewis E.E."/>
            <person name="Goodrich-Blair H."/>
            <person name="Stock S.P."/>
            <person name="Adams B.J."/>
            <person name="Sternberg P.W."/>
            <person name="Mortazavi A."/>
        </authorList>
    </citation>
    <scope>NUCLEOTIDE SEQUENCE [LARGE SCALE GENOMIC DNA]</scope>
    <source>
        <strain evidence="1 2">ALL</strain>
    </source>
</reference>
<comment type="caution">
    <text evidence="1">The sequence shown here is derived from an EMBL/GenBank/DDBJ whole genome shotgun (WGS) entry which is preliminary data.</text>
</comment>
<organism evidence="1 2">
    <name type="scientific">Steinernema carpocapsae</name>
    <name type="common">Entomopathogenic nematode</name>
    <dbReference type="NCBI Taxonomy" id="34508"/>
    <lineage>
        <taxon>Eukaryota</taxon>
        <taxon>Metazoa</taxon>
        <taxon>Ecdysozoa</taxon>
        <taxon>Nematoda</taxon>
        <taxon>Chromadorea</taxon>
        <taxon>Rhabditida</taxon>
        <taxon>Tylenchina</taxon>
        <taxon>Panagrolaimomorpha</taxon>
        <taxon>Strongyloidoidea</taxon>
        <taxon>Steinernematidae</taxon>
        <taxon>Steinernema</taxon>
    </lineage>
</organism>
<keyword evidence="2" id="KW-1185">Reference proteome</keyword>
<dbReference type="EMBL" id="AZBU02000001">
    <property type="protein sequence ID" value="TMS36578.1"/>
    <property type="molecule type" value="Genomic_DNA"/>
</dbReference>
<reference evidence="1 2" key="2">
    <citation type="journal article" date="2019" name="G3 (Bethesda)">
        <title>Hybrid Assembly of the Genome of the Entomopathogenic Nematode Steinernema carpocapsae Identifies the X-Chromosome.</title>
        <authorList>
            <person name="Serra L."/>
            <person name="Macchietto M."/>
            <person name="Macias-Munoz A."/>
            <person name="McGill C.J."/>
            <person name="Rodriguez I.M."/>
            <person name="Rodriguez B."/>
            <person name="Murad R."/>
            <person name="Mortazavi A."/>
        </authorList>
    </citation>
    <scope>NUCLEOTIDE SEQUENCE [LARGE SCALE GENOMIC DNA]</scope>
    <source>
        <strain evidence="1 2">ALL</strain>
    </source>
</reference>
<proteinExistence type="predicted"/>
<name>A0A4U8UXG8_STECR</name>
<dbReference type="Proteomes" id="UP000298663">
    <property type="component" value="Unassembled WGS sequence"/>
</dbReference>
<dbReference type="AlphaFoldDB" id="A0A4U8UXG8"/>
<sequence>MRTLNTNYRTKTAICIRYEGIQVHHVSAATSQCPFFRRSQNRSQQSPGKLATQFCQHPQTLPALLKVVREDAIQVAPQLDGQKAILRVRFQRNDVFSNLHQEGLNIENGHK</sequence>
<protein>
    <submittedName>
        <fullName evidence="1">Uncharacterized protein</fullName>
    </submittedName>
</protein>
<evidence type="ECO:0000313" key="2">
    <source>
        <dbReference type="Proteomes" id="UP000298663"/>
    </source>
</evidence>